<feature type="region of interest" description="Disordered" evidence="1">
    <location>
        <begin position="21"/>
        <end position="49"/>
    </location>
</feature>
<feature type="chain" id="PRO_5005549043" description="Hydrophobin" evidence="2">
    <location>
        <begin position="22"/>
        <end position="135"/>
    </location>
</feature>
<feature type="signal peptide" evidence="2">
    <location>
        <begin position="1"/>
        <end position="21"/>
    </location>
</feature>
<evidence type="ECO:0008006" key="5">
    <source>
        <dbReference type="Google" id="ProtNLM"/>
    </source>
</evidence>
<keyword evidence="2" id="KW-0732">Signal</keyword>
<gene>
    <name evidence="3" type="ORF">PSTG_16039</name>
</gene>
<organism evidence="3 4">
    <name type="scientific">Puccinia striiformis f. sp. tritici PST-78</name>
    <dbReference type="NCBI Taxonomy" id="1165861"/>
    <lineage>
        <taxon>Eukaryota</taxon>
        <taxon>Fungi</taxon>
        <taxon>Dikarya</taxon>
        <taxon>Basidiomycota</taxon>
        <taxon>Pucciniomycotina</taxon>
        <taxon>Pucciniomycetes</taxon>
        <taxon>Pucciniales</taxon>
        <taxon>Pucciniaceae</taxon>
        <taxon>Puccinia</taxon>
    </lineage>
</organism>
<keyword evidence="4" id="KW-1185">Reference proteome</keyword>
<reference evidence="4" key="1">
    <citation type="submission" date="2014-03" db="EMBL/GenBank/DDBJ databases">
        <title>The Genome Sequence of Puccinia striiformis f. sp. tritici PST-78.</title>
        <authorList>
            <consortium name="The Broad Institute Genome Sequencing Platform"/>
            <person name="Cuomo C."/>
            <person name="Hulbert S."/>
            <person name="Chen X."/>
            <person name="Walker B."/>
            <person name="Young S.K."/>
            <person name="Zeng Q."/>
            <person name="Gargeya S."/>
            <person name="Fitzgerald M."/>
            <person name="Haas B."/>
            <person name="Abouelleil A."/>
            <person name="Alvarado L."/>
            <person name="Arachchi H.M."/>
            <person name="Berlin A.M."/>
            <person name="Chapman S.B."/>
            <person name="Goldberg J."/>
            <person name="Griggs A."/>
            <person name="Gujja S."/>
            <person name="Hansen M."/>
            <person name="Howarth C."/>
            <person name="Imamovic A."/>
            <person name="Larimer J."/>
            <person name="McCowan C."/>
            <person name="Montmayeur A."/>
            <person name="Murphy C."/>
            <person name="Neiman D."/>
            <person name="Pearson M."/>
            <person name="Priest M."/>
            <person name="Roberts A."/>
            <person name="Saif S."/>
            <person name="Shea T."/>
            <person name="Sisk P."/>
            <person name="Sykes S."/>
            <person name="Wortman J."/>
            <person name="Nusbaum C."/>
            <person name="Birren B."/>
        </authorList>
    </citation>
    <scope>NUCLEOTIDE SEQUENCE [LARGE SCALE GENOMIC DNA]</scope>
    <source>
        <strain evidence="4">race PST-78</strain>
    </source>
</reference>
<name>A0A0L0UU00_9BASI</name>
<protein>
    <recommendedName>
        <fullName evidence="5">Hydrophobin</fullName>
    </recommendedName>
</protein>
<dbReference type="Proteomes" id="UP000054564">
    <property type="component" value="Unassembled WGS sequence"/>
</dbReference>
<evidence type="ECO:0000256" key="1">
    <source>
        <dbReference type="SAM" id="MobiDB-lite"/>
    </source>
</evidence>
<evidence type="ECO:0000313" key="3">
    <source>
        <dbReference type="EMBL" id="KNE90522.1"/>
    </source>
</evidence>
<sequence>MQIVKTFVLLSLATLLGLVTSSPGPRPIPENNPKPQQEESEFPCPMDKPDGYCGSASEYSKAGMQGQVIIYYQVVNATEVKLRDYNCKDKPSAKTLCCKHKSLTFFTEPSKDDGTRLVNKINVKDTCIDLKEKKL</sequence>
<evidence type="ECO:0000256" key="2">
    <source>
        <dbReference type="SAM" id="SignalP"/>
    </source>
</evidence>
<proteinExistence type="predicted"/>
<dbReference type="EMBL" id="AJIL01000253">
    <property type="protein sequence ID" value="KNE90522.1"/>
    <property type="molecule type" value="Genomic_DNA"/>
</dbReference>
<accession>A0A0L0UU00</accession>
<comment type="caution">
    <text evidence="3">The sequence shown here is derived from an EMBL/GenBank/DDBJ whole genome shotgun (WGS) entry which is preliminary data.</text>
</comment>
<dbReference type="AlphaFoldDB" id="A0A0L0UU00"/>
<evidence type="ECO:0000313" key="4">
    <source>
        <dbReference type="Proteomes" id="UP000054564"/>
    </source>
</evidence>